<comment type="similarity">
    <text evidence="2 11">Belongs to the glycosyltransferase 31 family.</text>
</comment>
<dbReference type="EMBL" id="JACVVK020000069">
    <property type="protein sequence ID" value="KAK7496159.1"/>
    <property type="molecule type" value="Genomic_DNA"/>
</dbReference>
<evidence type="ECO:0000256" key="9">
    <source>
        <dbReference type="ARBA" id="ARBA00023136"/>
    </source>
</evidence>
<sequence>KSVLAGVQVCKHGRVVQERRSWRQRTTASRRANVTTASANKTIRPEDIKNPHNFRYLLNPEGACRTHDGGHVRLLVYVHAAPANFKKRQSIRQTWGDQDVLRRYNATLVFIMGSLVDKPKLMDLVRMESDRYGDIVQEDFVDSYRNLTYKAVAGLKWAATYCSKAVYILKSDDDILINLHQLVKYIRNVVEPQHGHKNVILCNQWMRMKIIREKKSKWYIPEEEFPGEYFPPYCSGSAFLLSGDMARAMYEASLVTPFFWVDDYYITGALIKHLGVSHKRLNQAYSLNPSVAEGKYKNDTKRELFFYHLHKLGVLYRLWRNMTADYEQQLARTARTSSRAVSPVPKAA</sequence>
<evidence type="ECO:0000313" key="14">
    <source>
        <dbReference type="Proteomes" id="UP001519460"/>
    </source>
</evidence>
<dbReference type="Gene3D" id="3.90.550.50">
    <property type="match status" value="1"/>
</dbReference>
<dbReference type="GO" id="GO:0016757">
    <property type="term" value="F:glycosyltransferase activity"/>
    <property type="evidence" value="ECO:0007669"/>
    <property type="project" value="UniProtKB-KW"/>
</dbReference>
<keyword evidence="4" id="KW-0808">Transferase</keyword>
<proteinExistence type="inferred from homology"/>
<evidence type="ECO:0000256" key="7">
    <source>
        <dbReference type="ARBA" id="ARBA00022989"/>
    </source>
</evidence>
<evidence type="ECO:0000256" key="11">
    <source>
        <dbReference type="RuleBase" id="RU363063"/>
    </source>
</evidence>
<keyword evidence="3 11" id="KW-0328">Glycosyltransferase</keyword>
<keyword evidence="5" id="KW-0812">Transmembrane</keyword>
<keyword evidence="6" id="KW-0735">Signal-anchor</keyword>
<feature type="non-terminal residue" evidence="13">
    <location>
        <position position="1"/>
    </location>
</feature>
<comment type="caution">
    <text evidence="13">The sequence shown here is derived from an EMBL/GenBank/DDBJ whole genome shotgun (WGS) entry which is preliminary data.</text>
</comment>
<reference evidence="13 14" key="1">
    <citation type="journal article" date="2023" name="Sci. Data">
        <title>Genome assembly of the Korean intertidal mud-creeper Batillaria attramentaria.</title>
        <authorList>
            <person name="Patra A.K."/>
            <person name="Ho P.T."/>
            <person name="Jun S."/>
            <person name="Lee S.J."/>
            <person name="Kim Y."/>
            <person name="Won Y.J."/>
        </authorList>
    </citation>
    <scope>NUCLEOTIDE SEQUENCE [LARGE SCALE GENOMIC DNA]</scope>
    <source>
        <strain evidence="13">Wonlab-2016</strain>
    </source>
</reference>
<comment type="subcellular location">
    <subcellularLocation>
        <location evidence="1 11">Golgi apparatus membrane</location>
        <topology evidence="1 11">Single-pass type II membrane protein</topology>
    </subcellularLocation>
</comment>
<feature type="region of interest" description="Disordered" evidence="12">
    <location>
        <begin position="23"/>
        <end position="45"/>
    </location>
</feature>
<dbReference type="InterPro" id="IPR002659">
    <property type="entry name" value="Glyco_trans_31"/>
</dbReference>
<dbReference type="FunFam" id="3.90.550.50:FF:000001">
    <property type="entry name" value="Hexosyltransferase"/>
    <property type="match status" value="1"/>
</dbReference>
<evidence type="ECO:0000256" key="10">
    <source>
        <dbReference type="ARBA" id="ARBA00023180"/>
    </source>
</evidence>
<evidence type="ECO:0000313" key="13">
    <source>
        <dbReference type="EMBL" id="KAK7496159.1"/>
    </source>
</evidence>
<dbReference type="Pfam" id="PF01762">
    <property type="entry name" value="Galactosyl_T"/>
    <property type="match status" value="1"/>
</dbReference>
<protein>
    <recommendedName>
        <fullName evidence="11">Hexosyltransferase</fullName>
        <ecNumber evidence="11">2.4.1.-</ecNumber>
    </recommendedName>
</protein>
<evidence type="ECO:0000256" key="8">
    <source>
        <dbReference type="ARBA" id="ARBA00023034"/>
    </source>
</evidence>
<dbReference type="PANTHER" id="PTHR11214">
    <property type="entry name" value="BETA-1,3-N-ACETYLGLUCOSAMINYLTRANSFERASE"/>
    <property type="match status" value="1"/>
</dbReference>
<gene>
    <name evidence="13" type="ORF">BaRGS_00012569</name>
</gene>
<accession>A0ABD0L9T1</accession>
<evidence type="ECO:0000256" key="3">
    <source>
        <dbReference type="ARBA" id="ARBA00022676"/>
    </source>
</evidence>
<organism evidence="13 14">
    <name type="scientific">Batillaria attramentaria</name>
    <dbReference type="NCBI Taxonomy" id="370345"/>
    <lineage>
        <taxon>Eukaryota</taxon>
        <taxon>Metazoa</taxon>
        <taxon>Spiralia</taxon>
        <taxon>Lophotrochozoa</taxon>
        <taxon>Mollusca</taxon>
        <taxon>Gastropoda</taxon>
        <taxon>Caenogastropoda</taxon>
        <taxon>Sorbeoconcha</taxon>
        <taxon>Cerithioidea</taxon>
        <taxon>Batillariidae</taxon>
        <taxon>Batillaria</taxon>
    </lineage>
</organism>
<dbReference type="AlphaFoldDB" id="A0ABD0L9T1"/>
<keyword evidence="14" id="KW-1185">Reference proteome</keyword>
<keyword evidence="9" id="KW-0472">Membrane</keyword>
<dbReference type="EC" id="2.4.1.-" evidence="11"/>
<evidence type="ECO:0000256" key="2">
    <source>
        <dbReference type="ARBA" id="ARBA00008661"/>
    </source>
</evidence>
<keyword evidence="8 11" id="KW-0333">Golgi apparatus</keyword>
<dbReference type="PANTHER" id="PTHR11214:SF364">
    <property type="entry name" value="HEXOSYLTRANSFERASE"/>
    <property type="match status" value="1"/>
</dbReference>
<evidence type="ECO:0000256" key="6">
    <source>
        <dbReference type="ARBA" id="ARBA00022968"/>
    </source>
</evidence>
<keyword evidence="10" id="KW-0325">Glycoprotein</keyword>
<keyword evidence="7" id="KW-1133">Transmembrane helix</keyword>
<feature type="compositionally biased region" description="Polar residues" evidence="12">
    <location>
        <begin position="24"/>
        <end position="41"/>
    </location>
</feature>
<dbReference type="Proteomes" id="UP001519460">
    <property type="component" value="Unassembled WGS sequence"/>
</dbReference>
<name>A0ABD0L9T1_9CAEN</name>
<dbReference type="GO" id="GO:0000139">
    <property type="term" value="C:Golgi membrane"/>
    <property type="evidence" value="ECO:0007669"/>
    <property type="project" value="UniProtKB-SubCell"/>
</dbReference>
<evidence type="ECO:0000256" key="12">
    <source>
        <dbReference type="SAM" id="MobiDB-lite"/>
    </source>
</evidence>
<evidence type="ECO:0000256" key="4">
    <source>
        <dbReference type="ARBA" id="ARBA00022679"/>
    </source>
</evidence>
<evidence type="ECO:0000256" key="1">
    <source>
        <dbReference type="ARBA" id="ARBA00004323"/>
    </source>
</evidence>
<evidence type="ECO:0000256" key="5">
    <source>
        <dbReference type="ARBA" id="ARBA00022692"/>
    </source>
</evidence>